<gene>
    <name evidence="1" type="ORF">SAMN04488054_101128</name>
</gene>
<dbReference type="Pfam" id="PF06187">
    <property type="entry name" value="DUF993"/>
    <property type="match status" value="1"/>
</dbReference>
<dbReference type="SUPFAM" id="SSF51569">
    <property type="entry name" value="Aldolase"/>
    <property type="match status" value="1"/>
</dbReference>
<proteinExistence type="predicted"/>
<dbReference type="OrthoDB" id="9805272at2"/>
<accession>A0A1I4I1U5</accession>
<organism evidence="1 2">
    <name type="scientific">Salibacterium qingdaonense</name>
    <dbReference type="NCBI Taxonomy" id="266892"/>
    <lineage>
        <taxon>Bacteria</taxon>
        <taxon>Bacillati</taxon>
        <taxon>Bacillota</taxon>
        <taxon>Bacilli</taxon>
        <taxon>Bacillales</taxon>
        <taxon>Bacillaceae</taxon>
    </lineage>
</organism>
<evidence type="ECO:0008006" key="3">
    <source>
        <dbReference type="Google" id="ProtNLM"/>
    </source>
</evidence>
<evidence type="ECO:0000313" key="2">
    <source>
        <dbReference type="Proteomes" id="UP000199668"/>
    </source>
</evidence>
<dbReference type="Proteomes" id="UP000199668">
    <property type="component" value="Unassembled WGS sequence"/>
</dbReference>
<sequence length="394" mass="43458">MVQSLILPKAGGELYTYTPSEKPAFKVEKGKSFEKRTAFSAAHVVCDPMADADPLNNAQIDWQATMEYRHYLWSLGFGVAEAMDTSQRGMGLSWESAKELIRRSIPEARSVGGRIACGTGTDQLTPSPDLTLEQVEQAYMEQCEFVEGEGGQIIMMSSRALAACAKSPEDYERVYGKVLGSVSQPVILHWLGDMFDPNLKGYWGYEDLDKATEVCLKVIQDNAAKIDGVKISLLDKDREIDIRNRLPEGVKVYTGDDFNYPELIKGDENGYSDALLGIFDAIAPAAAAGLQALDEGNIERYHDILDKTVPLARHIFQHPTFAYKTGVVFMAYLNGHQSHFRMIGGAEGSRSIIHLSDLFVMADEAGLLEDPEMAVARMRPVFEQAGVKQGVQTS</sequence>
<evidence type="ECO:0000313" key="1">
    <source>
        <dbReference type="EMBL" id="SFL47791.1"/>
    </source>
</evidence>
<reference evidence="1 2" key="1">
    <citation type="submission" date="2016-10" db="EMBL/GenBank/DDBJ databases">
        <authorList>
            <person name="de Groot N.N."/>
        </authorList>
    </citation>
    <scope>NUCLEOTIDE SEQUENCE [LARGE SCALE GENOMIC DNA]</scope>
    <source>
        <strain evidence="1 2">CGMCC 1.6134</strain>
    </source>
</reference>
<dbReference type="RefSeq" id="WP_090925107.1">
    <property type="nucleotide sequence ID" value="NZ_FOTY01000001.1"/>
</dbReference>
<dbReference type="InterPro" id="IPR013785">
    <property type="entry name" value="Aldolase_TIM"/>
</dbReference>
<protein>
    <recommendedName>
        <fullName evidence="3">Dihydrodipicolinate synthase/N-acetylneuraminate lyase</fullName>
    </recommendedName>
</protein>
<keyword evidence="2" id="KW-1185">Reference proteome</keyword>
<dbReference type="AlphaFoldDB" id="A0A1I4I1U5"/>
<dbReference type="InterPro" id="IPR009334">
    <property type="entry name" value="DUF993"/>
</dbReference>
<dbReference type="EMBL" id="FOTY01000001">
    <property type="protein sequence ID" value="SFL47791.1"/>
    <property type="molecule type" value="Genomic_DNA"/>
</dbReference>
<name>A0A1I4I1U5_9BACI</name>
<dbReference type="Gene3D" id="3.20.20.70">
    <property type="entry name" value="Aldolase class I"/>
    <property type="match status" value="1"/>
</dbReference>
<dbReference type="STRING" id="266892.SAMN04488054_101128"/>